<proteinExistence type="predicted"/>
<comment type="caution">
    <text evidence="1">The sequence shown here is derived from an EMBL/GenBank/DDBJ whole genome shotgun (WGS) entry which is preliminary data.</text>
</comment>
<evidence type="ECO:0000313" key="1">
    <source>
        <dbReference type="EMBL" id="RSH88974.1"/>
    </source>
</evidence>
<gene>
    <name evidence="1" type="ORF">EHS25_002636</name>
</gene>
<dbReference type="Proteomes" id="UP000279259">
    <property type="component" value="Unassembled WGS sequence"/>
</dbReference>
<keyword evidence="2" id="KW-1185">Reference proteome</keyword>
<name>A0A427YDE7_9TREE</name>
<dbReference type="EMBL" id="RSCD01000015">
    <property type="protein sequence ID" value="RSH88974.1"/>
    <property type="molecule type" value="Genomic_DNA"/>
</dbReference>
<accession>A0A427YDE7</accession>
<dbReference type="OrthoDB" id="2594753at2759"/>
<dbReference type="AlphaFoldDB" id="A0A427YDE7"/>
<sequence length="130" mass="15629">MSSVLLHGVRVPVERGWQEGNDDDRWGFYDWLCYKHPDSETTYFAVRRGTIADVNGITCHRALFSSIRGLRLPPKPDYNMWAIPTWYALRLVSLERLWWRDYWAYLARYPGRHREAVEYAHRMVVVQQRR</sequence>
<organism evidence="1 2">
    <name type="scientific">Saitozyma podzolica</name>
    <dbReference type="NCBI Taxonomy" id="1890683"/>
    <lineage>
        <taxon>Eukaryota</taxon>
        <taxon>Fungi</taxon>
        <taxon>Dikarya</taxon>
        <taxon>Basidiomycota</taxon>
        <taxon>Agaricomycotina</taxon>
        <taxon>Tremellomycetes</taxon>
        <taxon>Tremellales</taxon>
        <taxon>Trimorphomycetaceae</taxon>
        <taxon>Saitozyma</taxon>
    </lineage>
</organism>
<evidence type="ECO:0000313" key="2">
    <source>
        <dbReference type="Proteomes" id="UP000279259"/>
    </source>
</evidence>
<reference evidence="1 2" key="1">
    <citation type="submission" date="2018-11" db="EMBL/GenBank/DDBJ databases">
        <title>Genome sequence of Saitozyma podzolica DSM 27192.</title>
        <authorList>
            <person name="Aliyu H."/>
            <person name="Gorte O."/>
            <person name="Ochsenreither K."/>
        </authorList>
    </citation>
    <scope>NUCLEOTIDE SEQUENCE [LARGE SCALE GENOMIC DNA]</scope>
    <source>
        <strain evidence="1 2">DSM 27192</strain>
    </source>
</reference>
<protein>
    <submittedName>
        <fullName evidence="1">Uncharacterized protein</fullName>
    </submittedName>
</protein>